<evidence type="ECO:0000256" key="1">
    <source>
        <dbReference type="ARBA" id="ARBA00007730"/>
    </source>
</evidence>
<dbReference type="EMBL" id="FN648472">
    <property type="protein sequence ID" value="CBJ31841.1"/>
    <property type="molecule type" value="Genomic_DNA"/>
</dbReference>
<name>D7FV35_ECTSI</name>
<dbReference type="EMBL" id="FN649751">
    <property type="protein sequence ID" value="CBJ31841.1"/>
    <property type="molecule type" value="Genomic_DNA"/>
</dbReference>
<dbReference type="Proteomes" id="UP000002630">
    <property type="component" value="Linkage Group LG26"/>
</dbReference>
<gene>
    <name evidence="6" type="ORF">Esi_0287_0011</name>
</gene>
<dbReference type="PANTHER" id="PTHR46332:SF5">
    <property type="entry name" value="ASPARTATE BETA-HYDROXYLASE DOMAIN CONTAINING 2"/>
    <property type="match status" value="1"/>
</dbReference>
<evidence type="ECO:0000313" key="7">
    <source>
        <dbReference type="Proteomes" id="UP000002630"/>
    </source>
</evidence>
<keyword evidence="2" id="KW-0223">Dioxygenase</keyword>
<reference evidence="6 7" key="1">
    <citation type="journal article" date="2010" name="Nature">
        <title>The Ectocarpus genome and the independent evolution of multicellularity in brown algae.</title>
        <authorList>
            <person name="Cock J.M."/>
            <person name="Sterck L."/>
            <person name="Rouze P."/>
            <person name="Scornet D."/>
            <person name="Allen A.E."/>
            <person name="Amoutzias G."/>
            <person name="Anthouard V."/>
            <person name="Artiguenave F."/>
            <person name="Aury J.M."/>
            <person name="Badger J.H."/>
            <person name="Beszteri B."/>
            <person name="Billiau K."/>
            <person name="Bonnet E."/>
            <person name="Bothwell J.H."/>
            <person name="Bowler C."/>
            <person name="Boyen C."/>
            <person name="Brownlee C."/>
            <person name="Carrano C.J."/>
            <person name="Charrier B."/>
            <person name="Cho G.Y."/>
            <person name="Coelho S.M."/>
            <person name="Collen J."/>
            <person name="Corre E."/>
            <person name="Da Silva C."/>
            <person name="Delage L."/>
            <person name="Delaroque N."/>
            <person name="Dittami S.M."/>
            <person name="Doulbeau S."/>
            <person name="Elias M."/>
            <person name="Farnham G."/>
            <person name="Gachon C.M."/>
            <person name="Gschloessl B."/>
            <person name="Heesch S."/>
            <person name="Jabbari K."/>
            <person name="Jubin C."/>
            <person name="Kawai H."/>
            <person name="Kimura K."/>
            <person name="Kloareg B."/>
            <person name="Kupper F.C."/>
            <person name="Lang D."/>
            <person name="Le Bail A."/>
            <person name="Leblanc C."/>
            <person name="Lerouge P."/>
            <person name="Lohr M."/>
            <person name="Lopez P.J."/>
            <person name="Martens C."/>
            <person name="Maumus F."/>
            <person name="Michel G."/>
            <person name="Miranda-Saavedra D."/>
            <person name="Morales J."/>
            <person name="Moreau H."/>
            <person name="Motomura T."/>
            <person name="Nagasato C."/>
            <person name="Napoli C.A."/>
            <person name="Nelson D.R."/>
            <person name="Nyvall-Collen P."/>
            <person name="Peters A.F."/>
            <person name="Pommier C."/>
            <person name="Potin P."/>
            <person name="Poulain J."/>
            <person name="Quesneville H."/>
            <person name="Read B."/>
            <person name="Rensing S.A."/>
            <person name="Ritter A."/>
            <person name="Rousvoal S."/>
            <person name="Samanta M."/>
            <person name="Samson G."/>
            <person name="Schroeder D.C."/>
            <person name="Segurens B."/>
            <person name="Strittmatter M."/>
            <person name="Tonon T."/>
            <person name="Tregear J.W."/>
            <person name="Valentin K."/>
            <person name="von Dassow P."/>
            <person name="Yamagishi T."/>
            <person name="Van de Peer Y."/>
            <person name="Wincker P."/>
        </authorList>
    </citation>
    <scope>NUCLEOTIDE SEQUENCE [LARGE SCALE GENOMIC DNA]</scope>
    <source>
        <strain evidence="7">Ec32 / CCAP1310/4</strain>
    </source>
</reference>
<dbReference type="AlphaFoldDB" id="D7FV35"/>
<feature type="signal peptide" evidence="4">
    <location>
        <begin position="1"/>
        <end position="19"/>
    </location>
</feature>
<dbReference type="eggNOG" id="KOG3696">
    <property type="taxonomic scope" value="Eukaryota"/>
</dbReference>
<dbReference type="GO" id="GO:0016020">
    <property type="term" value="C:membrane"/>
    <property type="evidence" value="ECO:0007669"/>
    <property type="project" value="TreeGrafter"/>
</dbReference>
<keyword evidence="4" id="KW-0732">Signal</keyword>
<keyword evidence="3" id="KW-0560">Oxidoreductase</keyword>
<organism evidence="6 7">
    <name type="scientific">Ectocarpus siliculosus</name>
    <name type="common">Brown alga</name>
    <name type="synonym">Conferva siliculosa</name>
    <dbReference type="NCBI Taxonomy" id="2880"/>
    <lineage>
        <taxon>Eukaryota</taxon>
        <taxon>Sar</taxon>
        <taxon>Stramenopiles</taxon>
        <taxon>Ochrophyta</taxon>
        <taxon>PX clade</taxon>
        <taxon>Phaeophyceae</taxon>
        <taxon>Ectocarpales</taxon>
        <taxon>Ectocarpaceae</taxon>
        <taxon>Ectocarpus</taxon>
    </lineage>
</organism>
<dbReference type="InterPro" id="IPR051821">
    <property type="entry name" value="Asp/Asn_beta-hydroxylase"/>
</dbReference>
<keyword evidence="7" id="KW-1185">Reference proteome</keyword>
<dbReference type="Gene3D" id="2.60.120.330">
    <property type="entry name" value="B-lactam Antibiotic, Isopenicillin N Synthase, Chain"/>
    <property type="match status" value="1"/>
</dbReference>
<protein>
    <recommendedName>
        <fullName evidence="5">Aspartyl/asparaginy/proline hydroxylase domain-containing protein</fullName>
    </recommendedName>
</protein>
<feature type="chain" id="PRO_5003095456" description="Aspartyl/asparaginy/proline hydroxylase domain-containing protein" evidence="4">
    <location>
        <begin position="20"/>
        <end position="350"/>
    </location>
</feature>
<evidence type="ECO:0000313" key="6">
    <source>
        <dbReference type="EMBL" id="CBJ31841.1"/>
    </source>
</evidence>
<dbReference type="InParanoid" id="D7FV35"/>
<proteinExistence type="inferred from homology"/>
<dbReference type="OrthoDB" id="438431at2759"/>
<dbReference type="InterPro" id="IPR007803">
    <property type="entry name" value="Asp/Arg/Pro-Hydrxlase"/>
</dbReference>
<accession>D7FV35</accession>
<dbReference type="InterPro" id="IPR027443">
    <property type="entry name" value="IPNS-like_sf"/>
</dbReference>
<dbReference type="GO" id="GO:0051213">
    <property type="term" value="F:dioxygenase activity"/>
    <property type="evidence" value="ECO:0007669"/>
    <property type="project" value="UniProtKB-KW"/>
</dbReference>
<dbReference type="OMA" id="SFNHEAW"/>
<evidence type="ECO:0000256" key="2">
    <source>
        <dbReference type="ARBA" id="ARBA00022964"/>
    </source>
</evidence>
<evidence type="ECO:0000256" key="3">
    <source>
        <dbReference type="ARBA" id="ARBA00023002"/>
    </source>
</evidence>
<evidence type="ECO:0000259" key="5">
    <source>
        <dbReference type="Pfam" id="PF05118"/>
    </source>
</evidence>
<dbReference type="SUPFAM" id="SSF51197">
    <property type="entry name" value="Clavaminate synthase-like"/>
    <property type="match status" value="1"/>
</dbReference>
<feature type="domain" description="Aspartyl/asparaginy/proline hydroxylase" evidence="5">
    <location>
        <begin position="159"/>
        <end position="305"/>
    </location>
</feature>
<dbReference type="PANTHER" id="PTHR46332">
    <property type="entry name" value="ASPARTATE BETA-HYDROXYLASE DOMAIN-CONTAINING PROTEIN 2"/>
    <property type="match status" value="1"/>
</dbReference>
<evidence type="ECO:0000256" key="4">
    <source>
        <dbReference type="SAM" id="SignalP"/>
    </source>
</evidence>
<comment type="similarity">
    <text evidence="1">Belongs to the aspartyl/asparaginyl beta-hydroxylase family.</text>
</comment>
<dbReference type="Pfam" id="PF05118">
    <property type="entry name" value="Asp_Arg_Hydrox"/>
    <property type="match status" value="1"/>
</dbReference>
<sequence length="350" mass="39540">MSASRVALGAAMLAPMALGFLAPISLPRGTSNPAGAINSATSAAAASSCSGRRAPVTAVRMSTRNEPQQKQQLKALEMTPRRKQFFRMVSEGLKVGFEGEDLSRVENFVRYCKGELEYKALGPLHQPSEEYVEGLRAKPWWEPQEFEWISEMEERSSIVIDEFKAFWNDPLSGFAKDSVNMNIMGKGWSGVRLQRLGEWIPENCEKFPKTVKLLKELEIPLAVRGVMFARQVPGSGVSPHTDGRNFILTTHLGVDVPEDCWMRVGEEKRSWENGKALILDTSFEHETRNDSRRDRIVLIIDYWHPDLTKAEQEALAFVYDLRNKFESGEIPLEEPEEKGLFGAFKRAFQQ</sequence>